<evidence type="ECO:0000313" key="3">
    <source>
        <dbReference type="Proteomes" id="UP000002724"/>
    </source>
</evidence>
<dbReference type="CDD" id="cd05403">
    <property type="entry name" value="NT_KNTase_like"/>
    <property type="match status" value="1"/>
</dbReference>
<dbReference type="eggNOG" id="COG1669">
    <property type="taxonomic scope" value="Bacteria"/>
</dbReference>
<accession>B4SD11</accession>
<dbReference type="KEGG" id="pph:Ppha_0521"/>
<dbReference type="Gene3D" id="3.30.460.10">
    <property type="entry name" value="Beta Polymerase, domain 2"/>
    <property type="match status" value="1"/>
</dbReference>
<sequence>MISKQIHQYFGESADIWLFGSRIDDHKKGGDVDLYVEAPPHNLLDEIRCKIKLEENIDMPVDLIVREQADSSLIGNIAKSQGQKL</sequence>
<protein>
    <submittedName>
        <fullName evidence="2">DNA polymerase beta domain protein region</fullName>
    </submittedName>
</protein>
<proteinExistence type="predicted"/>
<organism evidence="2 3">
    <name type="scientific">Pelodictyon phaeoclathratiforme (strain DSM 5477 / BU-1)</name>
    <dbReference type="NCBI Taxonomy" id="324925"/>
    <lineage>
        <taxon>Bacteria</taxon>
        <taxon>Pseudomonadati</taxon>
        <taxon>Chlorobiota</taxon>
        <taxon>Chlorobiia</taxon>
        <taxon>Chlorobiales</taxon>
        <taxon>Chlorobiaceae</taxon>
        <taxon>Chlorobium/Pelodictyon group</taxon>
        <taxon>Pelodictyon</taxon>
    </lineage>
</organism>
<dbReference type="AlphaFoldDB" id="B4SD11"/>
<dbReference type="EMBL" id="CP001110">
    <property type="protein sequence ID" value="ACF42845.1"/>
    <property type="molecule type" value="Genomic_DNA"/>
</dbReference>
<dbReference type="InterPro" id="IPR043519">
    <property type="entry name" value="NT_sf"/>
</dbReference>
<dbReference type="Proteomes" id="UP000002724">
    <property type="component" value="Chromosome"/>
</dbReference>
<reference evidence="2 3" key="1">
    <citation type="submission" date="2008-06" db="EMBL/GenBank/DDBJ databases">
        <title>Complete sequence of Pelodictyon phaeoclathratiforme BU-1.</title>
        <authorList>
            <consortium name="US DOE Joint Genome Institute"/>
            <person name="Lucas S."/>
            <person name="Copeland A."/>
            <person name="Lapidus A."/>
            <person name="Glavina del Rio T."/>
            <person name="Dalin E."/>
            <person name="Tice H."/>
            <person name="Bruce D."/>
            <person name="Goodwin L."/>
            <person name="Pitluck S."/>
            <person name="Schmutz J."/>
            <person name="Larimer F."/>
            <person name="Land M."/>
            <person name="Hauser L."/>
            <person name="Kyrpides N."/>
            <person name="Mikhailova N."/>
            <person name="Liu Z."/>
            <person name="Li T."/>
            <person name="Zhao F."/>
            <person name="Overmann J."/>
            <person name="Bryant D.A."/>
            <person name="Richardson P."/>
        </authorList>
    </citation>
    <scope>NUCLEOTIDE SEQUENCE [LARGE SCALE GENOMIC DNA]</scope>
    <source>
        <strain evidence="3">DSM 5477 / BU-1</strain>
    </source>
</reference>
<name>B4SD11_PELPB</name>
<gene>
    <name evidence="2" type="ordered locus">Ppha_0521</name>
</gene>
<dbReference type="STRING" id="324925.Ppha_0521"/>
<dbReference type="HOGENOM" id="CLU_164558_1_0_10"/>
<evidence type="ECO:0000259" key="1">
    <source>
        <dbReference type="Pfam" id="PF18765"/>
    </source>
</evidence>
<dbReference type="RefSeq" id="WP_012507340.1">
    <property type="nucleotide sequence ID" value="NC_011060.1"/>
</dbReference>
<evidence type="ECO:0000313" key="2">
    <source>
        <dbReference type="EMBL" id="ACF42845.1"/>
    </source>
</evidence>
<dbReference type="SUPFAM" id="SSF81301">
    <property type="entry name" value="Nucleotidyltransferase"/>
    <property type="match status" value="1"/>
</dbReference>
<keyword evidence="3" id="KW-1185">Reference proteome</keyword>
<dbReference type="Pfam" id="PF18765">
    <property type="entry name" value="Polbeta"/>
    <property type="match status" value="1"/>
</dbReference>
<dbReference type="InterPro" id="IPR041633">
    <property type="entry name" value="Polbeta"/>
</dbReference>
<feature type="domain" description="Polymerase beta nucleotidyltransferase" evidence="1">
    <location>
        <begin position="14"/>
        <end position="80"/>
    </location>
</feature>